<reference evidence="2" key="1">
    <citation type="journal article" date="2023" name="Insect Mol. Biol.">
        <title>Genome sequencing provides insights into the evolution of gene families encoding plant cell wall-degrading enzymes in longhorned beetles.</title>
        <authorList>
            <person name="Shin N.R."/>
            <person name="Okamura Y."/>
            <person name="Kirsch R."/>
            <person name="Pauchet Y."/>
        </authorList>
    </citation>
    <scope>NUCLEOTIDE SEQUENCE</scope>
    <source>
        <strain evidence="2">RBIC_L_NR</strain>
    </source>
</reference>
<feature type="compositionally biased region" description="Basic and acidic residues" evidence="1">
    <location>
        <begin position="45"/>
        <end position="54"/>
    </location>
</feature>
<gene>
    <name evidence="2" type="ORF">NQ314_014547</name>
</gene>
<evidence type="ECO:0000256" key="1">
    <source>
        <dbReference type="SAM" id="MobiDB-lite"/>
    </source>
</evidence>
<name>A0AAV8X233_9CUCU</name>
<evidence type="ECO:0000313" key="2">
    <source>
        <dbReference type="EMBL" id="KAJ8932617.1"/>
    </source>
</evidence>
<dbReference type="EMBL" id="JANEYF010003999">
    <property type="protein sequence ID" value="KAJ8932617.1"/>
    <property type="molecule type" value="Genomic_DNA"/>
</dbReference>
<protein>
    <submittedName>
        <fullName evidence="2">Uncharacterized protein</fullName>
    </submittedName>
</protein>
<proteinExistence type="predicted"/>
<comment type="caution">
    <text evidence="2">The sequence shown here is derived from an EMBL/GenBank/DDBJ whole genome shotgun (WGS) entry which is preliminary data.</text>
</comment>
<keyword evidence="3" id="KW-1185">Reference proteome</keyword>
<dbReference type="Proteomes" id="UP001162156">
    <property type="component" value="Unassembled WGS sequence"/>
</dbReference>
<organism evidence="2 3">
    <name type="scientific">Rhamnusium bicolor</name>
    <dbReference type="NCBI Taxonomy" id="1586634"/>
    <lineage>
        <taxon>Eukaryota</taxon>
        <taxon>Metazoa</taxon>
        <taxon>Ecdysozoa</taxon>
        <taxon>Arthropoda</taxon>
        <taxon>Hexapoda</taxon>
        <taxon>Insecta</taxon>
        <taxon>Pterygota</taxon>
        <taxon>Neoptera</taxon>
        <taxon>Endopterygota</taxon>
        <taxon>Coleoptera</taxon>
        <taxon>Polyphaga</taxon>
        <taxon>Cucujiformia</taxon>
        <taxon>Chrysomeloidea</taxon>
        <taxon>Cerambycidae</taxon>
        <taxon>Lepturinae</taxon>
        <taxon>Rhagiini</taxon>
        <taxon>Rhamnusium</taxon>
    </lineage>
</organism>
<dbReference type="AlphaFoldDB" id="A0AAV8X233"/>
<feature type="region of interest" description="Disordered" evidence="1">
    <location>
        <begin position="35"/>
        <end position="54"/>
    </location>
</feature>
<evidence type="ECO:0000313" key="3">
    <source>
        <dbReference type="Proteomes" id="UP001162156"/>
    </source>
</evidence>
<sequence length="125" mass="14303">MKLIICLLNCVQQSLTSPALILRNYMKTISILSQKRTLSDTDEEPPSKKSKNENEEVLGEIGKLKFKFLLADEQRKDHLYKIELPGKRRAICYGEETQGGSLQKRVGNKTFRVDVIEAEDVNVYD</sequence>
<accession>A0AAV8X233</accession>